<protein>
    <submittedName>
        <fullName evidence="6">MurR/RpiR family transcriptional regulator</fullName>
    </submittedName>
</protein>
<name>A0AB35US62_9FIRM</name>
<dbReference type="InterPro" id="IPR046348">
    <property type="entry name" value="SIS_dom_sf"/>
</dbReference>
<dbReference type="GO" id="GO:0003700">
    <property type="term" value="F:DNA-binding transcription factor activity"/>
    <property type="evidence" value="ECO:0007669"/>
    <property type="project" value="InterPro"/>
</dbReference>
<dbReference type="PROSITE" id="PS51071">
    <property type="entry name" value="HTH_RPIR"/>
    <property type="match status" value="1"/>
</dbReference>
<dbReference type="InterPro" id="IPR009057">
    <property type="entry name" value="Homeodomain-like_sf"/>
</dbReference>
<dbReference type="Pfam" id="PF01380">
    <property type="entry name" value="SIS"/>
    <property type="match status" value="1"/>
</dbReference>
<dbReference type="PANTHER" id="PTHR30514:SF1">
    <property type="entry name" value="HTH-TYPE TRANSCRIPTIONAL REGULATOR HEXR-RELATED"/>
    <property type="match status" value="1"/>
</dbReference>
<keyword evidence="1" id="KW-0805">Transcription regulation</keyword>
<dbReference type="RefSeq" id="WP_320883984.1">
    <property type="nucleotide sequence ID" value="NZ_BAABZA010000002.1"/>
</dbReference>
<dbReference type="Gene3D" id="3.40.50.10490">
    <property type="entry name" value="Glucose-6-phosphate isomerase like protein, domain 1"/>
    <property type="match status" value="1"/>
</dbReference>
<evidence type="ECO:0000313" key="6">
    <source>
        <dbReference type="EMBL" id="MDY5168904.1"/>
    </source>
</evidence>
<keyword evidence="3" id="KW-0804">Transcription</keyword>
<gene>
    <name evidence="6" type="ORF">MQE39_12370</name>
</gene>
<keyword evidence="2" id="KW-0238">DNA-binding</keyword>
<evidence type="ECO:0000256" key="1">
    <source>
        <dbReference type="ARBA" id="ARBA00023015"/>
    </source>
</evidence>
<comment type="caution">
    <text evidence="6">The sequence shown here is derived from an EMBL/GenBank/DDBJ whole genome shotgun (WGS) entry which is preliminary data.</text>
</comment>
<reference evidence="6" key="1">
    <citation type="submission" date="2022-03" db="EMBL/GenBank/DDBJ databases">
        <title>First case of bacteraemia caused by Dielma fastidiosa in a patient hospitalised with diverticulitis.</title>
        <authorList>
            <person name="Forman-Ankjaer B."/>
            <person name="Hvid-Jensen F."/>
            <person name="Kobel C.M."/>
            <person name="Greve T."/>
        </authorList>
    </citation>
    <scope>NUCLEOTIDE SEQUENCE</scope>
    <source>
        <strain evidence="6">AUH_DF_2021</strain>
    </source>
</reference>
<dbReference type="GO" id="GO:1901135">
    <property type="term" value="P:carbohydrate derivative metabolic process"/>
    <property type="evidence" value="ECO:0007669"/>
    <property type="project" value="InterPro"/>
</dbReference>
<evidence type="ECO:0000259" key="4">
    <source>
        <dbReference type="PROSITE" id="PS51071"/>
    </source>
</evidence>
<dbReference type="InterPro" id="IPR001347">
    <property type="entry name" value="SIS_dom"/>
</dbReference>
<dbReference type="PROSITE" id="PS51464">
    <property type="entry name" value="SIS"/>
    <property type="match status" value="1"/>
</dbReference>
<dbReference type="AlphaFoldDB" id="A0AB35US62"/>
<feature type="domain" description="SIS" evidence="5">
    <location>
        <begin position="113"/>
        <end position="251"/>
    </location>
</feature>
<dbReference type="SUPFAM" id="SSF53697">
    <property type="entry name" value="SIS domain"/>
    <property type="match status" value="1"/>
</dbReference>
<dbReference type="GO" id="GO:0003677">
    <property type="term" value="F:DNA binding"/>
    <property type="evidence" value="ECO:0007669"/>
    <property type="project" value="UniProtKB-KW"/>
</dbReference>
<dbReference type="PANTHER" id="PTHR30514">
    <property type="entry name" value="GLUCOKINASE"/>
    <property type="match status" value="1"/>
</dbReference>
<dbReference type="Proteomes" id="UP001276902">
    <property type="component" value="Unassembled WGS sequence"/>
</dbReference>
<accession>A0AB35US62</accession>
<dbReference type="InterPro" id="IPR036388">
    <property type="entry name" value="WH-like_DNA-bd_sf"/>
</dbReference>
<evidence type="ECO:0000256" key="2">
    <source>
        <dbReference type="ARBA" id="ARBA00023125"/>
    </source>
</evidence>
<evidence type="ECO:0000256" key="3">
    <source>
        <dbReference type="ARBA" id="ARBA00023163"/>
    </source>
</evidence>
<proteinExistence type="predicted"/>
<dbReference type="InterPro" id="IPR000281">
    <property type="entry name" value="HTH_RpiR"/>
</dbReference>
<evidence type="ECO:0000259" key="5">
    <source>
        <dbReference type="PROSITE" id="PS51464"/>
    </source>
</evidence>
<dbReference type="InterPro" id="IPR035472">
    <property type="entry name" value="RpiR-like_SIS"/>
</dbReference>
<dbReference type="Pfam" id="PF01418">
    <property type="entry name" value="HTH_6"/>
    <property type="match status" value="1"/>
</dbReference>
<dbReference type="InterPro" id="IPR047640">
    <property type="entry name" value="RpiR-like"/>
</dbReference>
<dbReference type="GO" id="GO:0097367">
    <property type="term" value="F:carbohydrate derivative binding"/>
    <property type="evidence" value="ECO:0007669"/>
    <property type="project" value="InterPro"/>
</dbReference>
<feature type="domain" description="HTH rpiR-type" evidence="4">
    <location>
        <begin position="1"/>
        <end position="77"/>
    </location>
</feature>
<evidence type="ECO:0000313" key="7">
    <source>
        <dbReference type="Proteomes" id="UP001276902"/>
    </source>
</evidence>
<sequence length="251" mass="28831">MTIIEKMELSVPNLTKSEHQVYECITKNPESVEKYTILQLARHFNISKSSIMRFCQKLGYSGYSEFRFDYIRDLHSSVFNDKSNQTILGQATDIYSHAVNELNALDEDAILSLCSEIKKRDYIYCIGSGKSYLPCLLMNYNFIRLGKKIITFDTGILYNDLSKILEKDDLIILFSVSGSRKVLQKEILEFKEKKCHIVLITCNPNSKIIHDVDQIIVLPTVLKNEKALIGSSALFIIFADIITSYYINHNF</sequence>
<dbReference type="SUPFAM" id="SSF46689">
    <property type="entry name" value="Homeodomain-like"/>
    <property type="match status" value="1"/>
</dbReference>
<dbReference type="EMBL" id="JALDAW010000022">
    <property type="protein sequence ID" value="MDY5168904.1"/>
    <property type="molecule type" value="Genomic_DNA"/>
</dbReference>
<organism evidence="6 7">
    <name type="scientific">Dielma fastidiosa</name>
    <dbReference type="NCBI Taxonomy" id="1034346"/>
    <lineage>
        <taxon>Bacteria</taxon>
        <taxon>Bacillati</taxon>
        <taxon>Bacillota</taxon>
        <taxon>Erysipelotrichia</taxon>
        <taxon>Erysipelotrichales</taxon>
        <taxon>Erysipelotrichaceae</taxon>
        <taxon>Dielma</taxon>
    </lineage>
</organism>
<dbReference type="CDD" id="cd05013">
    <property type="entry name" value="SIS_RpiR"/>
    <property type="match status" value="1"/>
</dbReference>
<dbReference type="Gene3D" id="1.10.10.10">
    <property type="entry name" value="Winged helix-like DNA-binding domain superfamily/Winged helix DNA-binding domain"/>
    <property type="match status" value="1"/>
</dbReference>